<dbReference type="InterPro" id="IPR008969">
    <property type="entry name" value="CarboxyPept-like_regulatory"/>
</dbReference>
<dbReference type="SUPFAM" id="SSF49464">
    <property type="entry name" value="Carboxypeptidase regulatory domain-like"/>
    <property type="match status" value="1"/>
</dbReference>
<evidence type="ECO:0000256" key="2">
    <source>
        <dbReference type="ARBA" id="ARBA00022448"/>
    </source>
</evidence>
<keyword evidence="2 7" id="KW-0813">Transport</keyword>
<evidence type="ECO:0000256" key="1">
    <source>
        <dbReference type="ARBA" id="ARBA00004571"/>
    </source>
</evidence>
<protein>
    <submittedName>
        <fullName evidence="10">TonB-dependent receptor</fullName>
    </submittedName>
</protein>
<dbReference type="SMART" id="SM00965">
    <property type="entry name" value="STN"/>
    <property type="match status" value="1"/>
</dbReference>
<dbReference type="RefSeq" id="WP_066753442.1">
    <property type="nucleotide sequence ID" value="NZ_JBHUMB010000005.1"/>
</dbReference>
<dbReference type="Pfam" id="PF13715">
    <property type="entry name" value="CarbopepD_reg_2"/>
    <property type="match status" value="1"/>
</dbReference>
<evidence type="ECO:0000256" key="4">
    <source>
        <dbReference type="ARBA" id="ARBA00022692"/>
    </source>
</evidence>
<name>A0ABW5UAA5_9SPHI</name>
<accession>A0ABW5UAA5</accession>
<dbReference type="SUPFAM" id="SSF56935">
    <property type="entry name" value="Porins"/>
    <property type="match status" value="1"/>
</dbReference>
<comment type="caution">
    <text evidence="10">The sequence shown here is derived from an EMBL/GenBank/DDBJ whole genome shotgun (WGS) entry which is preliminary data.</text>
</comment>
<dbReference type="InterPro" id="IPR023996">
    <property type="entry name" value="TonB-dep_OMP_SusC/RagA"/>
</dbReference>
<keyword evidence="8" id="KW-0732">Signal</keyword>
<evidence type="ECO:0000256" key="3">
    <source>
        <dbReference type="ARBA" id="ARBA00022452"/>
    </source>
</evidence>
<dbReference type="EMBL" id="JBHUMB010000005">
    <property type="protein sequence ID" value="MFD2742076.1"/>
    <property type="molecule type" value="Genomic_DNA"/>
</dbReference>
<dbReference type="InterPro" id="IPR012910">
    <property type="entry name" value="Plug_dom"/>
</dbReference>
<evidence type="ECO:0000313" key="10">
    <source>
        <dbReference type="EMBL" id="MFD2742076.1"/>
    </source>
</evidence>
<dbReference type="InterPro" id="IPR023997">
    <property type="entry name" value="TonB-dep_OMP_SusC/RagA_CS"/>
</dbReference>
<dbReference type="Gene3D" id="2.170.130.10">
    <property type="entry name" value="TonB-dependent receptor, plug domain"/>
    <property type="match status" value="1"/>
</dbReference>
<organism evidence="10 11">
    <name type="scientific">Sphingobacterium populi</name>
    <dbReference type="NCBI Taxonomy" id="1812824"/>
    <lineage>
        <taxon>Bacteria</taxon>
        <taxon>Pseudomonadati</taxon>
        <taxon>Bacteroidota</taxon>
        <taxon>Sphingobacteriia</taxon>
        <taxon>Sphingobacteriales</taxon>
        <taxon>Sphingobacteriaceae</taxon>
        <taxon>Sphingobacterium</taxon>
    </lineage>
</organism>
<evidence type="ECO:0000256" key="8">
    <source>
        <dbReference type="SAM" id="SignalP"/>
    </source>
</evidence>
<evidence type="ECO:0000256" key="6">
    <source>
        <dbReference type="ARBA" id="ARBA00023237"/>
    </source>
</evidence>
<dbReference type="NCBIfam" id="TIGR04056">
    <property type="entry name" value="OMP_RagA_SusC"/>
    <property type="match status" value="1"/>
</dbReference>
<keyword evidence="4 7" id="KW-0812">Transmembrane</keyword>
<comment type="subcellular location">
    <subcellularLocation>
        <location evidence="1 7">Cell outer membrane</location>
        <topology evidence="1 7">Multi-pass membrane protein</topology>
    </subcellularLocation>
</comment>
<evidence type="ECO:0000256" key="5">
    <source>
        <dbReference type="ARBA" id="ARBA00023136"/>
    </source>
</evidence>
<dbReference type="NCBIfam" id="TIGR04057">
    <property type="entry name" value="SusC_RagA_signa"/>
    <property type="match status" value="1"/>
</dbReference>
<feature type="domain" description="Secretin/TonB short N-terminal" evidence="9">
    <location>
        <begin position="46"/>
        <end position="96"/>
    </location>
</feature>
<keyword evidence="3 7" id="KW-1134">Transmembrane beta strand</keyword>
<dbReference type="InterPro" id="IPR037066">
    <property type="entry name" value="Plug_dom_sf"/>
</dbReference>
<proteinExistence type="inferred from homology"/>
<dbReference type="Gene3D" id="2.60.40.1120">
    <property type="entry name" value="Carboxypeptidase-like, regulatory domain"/>
    <property type="match status" value="1"/>
</dbReference>
<reference evidence="11" key="1">
    <citation type="journal article" date="2019" name="Int. J. Syst. Evol. Microbiol.">
        <title>The Global Catalogue of Microorganisms (GCM) 10K type strain sequencing project: providing services to taxonomists for standard genome sequencing and annotation.</title>
        <authorList>
            <consortium name="The Broad Institute Genomics Platform"/>
            <consortium name="The Broad Institute Genome Sequencing Center for Infectious Disease"/>
            <person name="Wu L."/>
            <person name="Ma J."/>
        </authorList>
    </citation>
    <scope>NUCLEOTIDE SEQUENCE [LARGE SCALE GENOMIC DNA]</scope>
    <source>
        <strain evidence="11">KCTC 42247</strain>
    </source>
</reference>
<dbReference type="InterPro" id="IPR011662">
    <property type="entry name" value="Secretin/TonB_short_N"/>
</dbReference>
<comment type="similarity">
    <text evidence="7">Belongs to the TonB-dependent receptor family.</text>
</comment>
<feature type="chain" id="PRO_5047542090" evidence="8">
    <location>
        <begin position="18"/>
        <end position="1086"/>
    </location>
</feature>
<evidence type="ECO:0000256" key="7">
    <source>
        <dbReference type="PROSITE-ProRule" id="PRU01360"/>
    </source>
</evidence>
<feature type="signal peptide" evidence="8">
    <location>
        <begin position="1"/>
        <end position="17"/>
    </location>
</feature>
<keyword evidence="6 7" id="KW-0998">Cell outer membrane</keyword>
<dbReference type="Pfam" id="PF07715">
    <property type="entry name" value="Plug"/>
    <property type="match status" value="1"/>
</dbReference>
<dbReference type="Proteomes" id="UP001597418">
    <property type="component" value="Unassembled WGS sequence"/>
</dbReference>
<sequence>MKIAFFLTFLFVLQATAEGIAQKITLHAKNTNLRHVMKDIQRQQGYSFLFRGDHIADTRINVQIEKVDFADAMRKILEGHHLEWSLEDDIITIRPATVRPKKQRTLAVEKSQQRIISGLVVDKDGNPLEGVTVRLKNKDLETTTSLQGTYEIQVPSEATVLVFSMIGYGPEEVAIANKSVINITLQPAINNFEEVVVVGYGTVRKSDLTGAVAQVKTAQLEAVPVYNIEQAMKAGATGVRVVQNSGAPGARMEVRIRGANSMIGDNQPLYVVDGFPITGDISYLNPSDIESMDILKDASATAIYGARGANGVVIITSKKGKSGQPTRIDVQSQFGIQEDIKRMEVLDAREYAIIANEWLKNANQDPIFNLDEIQGPGTDWQREILRKAPMHNHTITISGSSEKTRYSLSGNYYDQDGIIINTGAKRGSVRMNMDHRLFDWLSMDFNVNLSRRERFQVPVDNGNAGNSMYSGAISAPPTLSITDENGLYTQIRQIYSFAEVSNPMVFSEPYKNRNLTNVVVGNTSFTVNLAEGLTFKTLLGLETHHGASELFVPLIYPNDRGAASQGTSYRTSFLNENILNYTKSFGTQQRLDLTGGFTFQNDLNRFSNIGVSGFSNNNTANFNLGVAETINPPSSGISRWAMSSWLARANYSLAEKYLFTASIRADGSSRFGENNKWAAFPSGAVAWRASNEPFLQDIEAINDLKVRASIGMTGNTALSPYQSLDRISPVRSIYGNSTEIIGYVPTGIANPALRWETTTQADVGVDVTLWNNRVTVTADYFNKRTTDLLASVPLPPSIGFGTMLQNIGEIRNQGFEFDVSSNILTKEFKWNAAVRLSTNRSKIISLAGGNDIFSSSLDLFRSSMNIAREGYPFGMFFGLVEDGLDDQGRIKYVDQNQDGEINALDRIIIGNPYPDFIYGINSDFSYKGFELNLFIEGVSGNDIFWATAGNNLNSFQRGSNQFRDLIGNYWTAENPNPNAKYPRVSSTSPLDVSDRFIEDGSYIRLKSVRLAYNIPIDKLTNSKIKRAQIYISGVNLFTITNYPGIDPDVNTTGSDSQGVGDRLRMGIDQTAYPTAKMYLAGINFSF</sequence>
<gene>
    <name evidence="10" type="ORF">ACFSQ6_01560</name>
</gene>
<evidence type="ECO:0000259" key="9">
    <source>
        <dbReference type="SMART" id="SM00965"/>
    </source>
</evidence>
<dbReference type="InterPro" id="IPR036942">
    <property type="entry name" value="Beta-barrel_TonB_sf"/>
</dbReference>
<keyword evidence="5 7" id="KW-0472">Membrane</keyword>
<dbReference type="InterPro" id="IPR039426">
    <property type="entry name" value="TonB-dep_rcpt-like"/>
</dbReference>
<keyword evidence="11" id="KW-1185">Reference proteome</keyword>
<evidence type="ECO:0000313" key="11">
    <source>
        <dbReference type="Proteomes" id="UP001597418"/>
    </source>
</evidence>
<keyword evidence="10" id="KW-0675">Receptor</keyword>
<dbReference type="Gene3D" id="2.40.170.20">
    <property type="entry name" value="TonB-dependent receptor, beta-barrel domain"/>
    <property type="match status" value="1"/>
</dbReference>
<dbReference type="PROSITE" id="PS52016">
    <property type="entry name" value="TONB_DEPENDENT_REC_3"/>
    <property type="match status" value="1"/>
</dbReference>